<gene>
    <name evidence="4" type="ORF">MU0050_004281</name>
</gene>
<protein>
    <recommendedName>
        <fullName evidence="3">DUF7937 domain-containing protein</fullName>
    </recommendedName>
</protein>
<feature type="domain" description="DUF7937" evidence="3">
    <location>
        <begin position="10"/>
        <end position="407"/>
    </location>
</feature>
<feature type="transmembrane region" description="Helical" evidence="2">
    <location>
        <begin position="277"/>
        <end position="302"/>
    </location>
</feature>
<keyword evidence="2" id="KW-0472">Membrane</keyword>
<evidence type="ECO:0000256" key="2">
    <source>
        <dbReference type="SAM" id="Phobius"/>
    </source>
</evidence>
<feature type="transmembrane region" description="Helical" evidence="2">
    <location>
        <begin position="126"/>
        <end position="148"/>
    </location>
</feature>
<evidence type="ECO:0000256" key="1">
    <source>
        <dbReference type="SAM" id="MobiDB-lite"/>
    </source>
</evidence>
<feature type="transmembrane region" description="Helical" evidence="2">
    <location>
        <begin position="42"/>
        <end position="60"/>
    </location>
</feature>
<feature type="transmembrane region" description="Helical" evidence="2">
    <location>
        <begin position="93"/>
        <end position="114"/>
    </location>
</feature>
<evidence type="ECO:0000313" key="4">
    <source>
        <dbReference type="EMBL" id="CAJ1586439.1"/>
    </source>
</evidence>
<reference evidence="4 5" key="1">
    <citation type="submission" date="2023-08" db="EMBL/GenBank/DDBJ databases">
        <authorList>
            <person name="Folkvardsen B D."/>
            <person name="Norman A."/>
        </authorList>
    </citation>
    <scope>NUCLEOTIDE SEQUENCE [LARGE SCALE GENOMIC DNA]</scope>
    <source>
        <strain evidence="4 5">Mu0050</strain>
    </source>
</reference>
<feature type="transmembrane region" description="Helical" evidence="2">
    <location>
        <begin position="342"/>
        <end position="363"/>
    </location>
</feature>
<evidence type="ECO:0000259" key="3">
    <source>
        <dbReference type="Pfam" id="PF25592"/>
    </source>
</evidence>
<keyword evidence="5" id="KW-1185">Reference proteome</keyword>
<dbReference type="Proteomes" id="UP001190466">
    <property type="component" value="Chromosome"/>
</dbReference>
<dbReference type="EMBL" id="OY726395">
    <property type="protein sequence ID" value="CAJ1586439.1"/>
    <property type="molecule type" value="Genomic_DNA"/>
</dbReference>
<name>A0ABN9PB44_9MYCO</name>
<feature type="transmembrane region" description="Helical" evidence="2">
    <location>
        <begin position="383"/>
        <end position="409"/>
    </location>
</feature>
<keyword evidence="2" id="KW-0812">Transmembrane</keyword>
<evidence type="ECO:0000313" key="5">
    <source>
        <dbReference type="Proteomes" id="UP001190466"/>
    </source>
</evidence>
<feature type="transmembrane region" description="Helical" evidence="2">
    <location>
        <begin position="200"/>
        <end position="219"/>
    </location>
</feature>
<feature type="region of interest" description="Disordered" evidence="1">
    <location>
        <begin position="454"/>
        <end position="523"/>
    </location>
</feature>
<dbReference type="Pfam" id="PF25592">
    <property type="entry name" value="DUF7937"/>
    <property type="match status" value="1"/>
</dbReference>
<proteinExistence type="predicted"/>
<dbReference type="RefSeq" id="WP_316512436.1">
    <property type="nucleotide sequence ID" value="NZ_OY726395.1"/>
</dbReference>
<feature type="transmembrane region" description="Helical" evidence="2">
    <location>
        <begin position="168"/>
        <end position="188"/>
    </location>
</feature>
<feature type="transmembrane region" description="Helical" evidence="2">
    <location>
        <begin position="245"/>
        <end position="265"/>
    </location>
</feature>
<keyword evidence="2" id="KW-1133">Transmembrane helix</keyword>
<dbReference type="InterPro" id="IPR057697">
    <property type="entry name" value="DUF7937"/>
</dbReference>
<feature type="transmembrane region" description="Helical" evidence="2">
    <location>
        <begin position="12"/>
        <end position="30"/>
    </location>
</feature>
<organism evidence="4 5">
    <name type="scientific">[Mycobacterium] wendilense</name>
    <dbReference type="NCBI Taxonomy" id="3064284"/>
    <lineage>
        <taxon>Bacteria</taxon>
        <taxon>Bacillati</taxon>
        <taxon>Actinomycetota</taxon>
        <taxon>Actinomycetes</taxon>
        <taxon>Mycobacteriales</taxon>
        <taxon>Mycobacteriaceae</taxon>
        <taxon>Mycolicibacter</taxon>
    </lineage>
</organism>
<accession>A0ABN9PB44</accession>
<feature type="transmembrane region" description="Helical" evidence="2">
    <location>
        <begin position="308"/>
        <end position="330"/>
    </location>
</feature>
<feature type="transmembrane region" description="Helical" evidence="2">
    <location>
        <begin position="67"/>
        <end position="87"/>
    </location>
</feature>
<feature type="compositionally biased region" description="Low complexity" evidence="1">
    <location>
        <begin position="454"/>
        <end position="500"/>
    </location>
</feature>
<sequence length="523" mass="52393">MTDNALVPHRLRNTAAAVLLILGLLLPWNIHVGLGIAATPGWVWLLLVLATALAVTGLAIPRLRLPLVAPYLVVVSGFVVLAVVQAVRYGGSASIPPGVGPGAWVGAAGALLAAAPAVKSAAATRFCSLVAVASLVVGVAASVFNLYWRTRFVLPGIGDPDVGSANLATALTAVLYALVAVIPLVIGFRWLRSAELEARLATVLLGAAALTAGAIVWVLPVGRDLDAFRGIAQSTGTAGVGFEGYLAWAAAAALVAAATVFGTRQPAAAWRGAARKGLLLIAVWCFGTAVLRIADVILSGVLDLPSPPYSGTALMAFDLLAAVLAIWLFVNSAGRAAPGRLMVTLFVGLFAATVCRLIVGVVLVPRVEPLGPGAPSEVFGNTLVQQITSTFDVALAVLALAALMIAALAPRRRQRRPGKVARGKATAARQASAVGMAGAGEPSRAVASAAGAAAPTGAAPGRADAAAPPAQAAAAEAPAAETPASQGAAAEASAPQGAPAIVVPGRAATATPEQPARIVRPDA</sequence>